<dbReference type="eggNOG" id="COG4221">
    <property type="taxonomic scope" value="Bacteria"/>
</dbReference>
<dbReference type="AlphaFoldDB" id="B4CTX7"/>
<dbReference type="Proteomes" id="UP000005824">
    <property type="component" value="Unassembled WGS sequence"/>
</dbReference>
<accession>B4CTX7</accession>
<organism evidence="1 2">
    <name type="scientific">Chthoniobacter flavus Ellin428</name>
    <dbReference type="NCBI Taxonomy" id="497964"/>
    <lineage>
        <taxon>Bacteria</taxon>
        <taxon>Pseudomonadati</taxon>
        <taxon>Verrucomicrobiota</taxon>
        <taxon>Spartobacteria</taxon>
        <taxon>Chthoniobacterales</taxon>
        <taxon>Chthoniobacteraceae</taxon>
        <taxon>Chthoniobacter</taxon>
    </lineage>
</organism>
<sequence length="97" mass="10510">MPAKRRRPKAGPGYVISKFGMAGLTSAINAEERGRGVRACAIFPGDIDTPILAKRPVVPDATARAKMMQPEDIAECALLAINLPSRVIIEEMIVRPR</sequence>
<dbReference type="PRINTS" id="PR00081">
    <property type="entry name" value="GDHRDH"/>
</dbReference>
<dbReference type="InParanoid" id="B4CTX7"/>
<keyword evidence="2" id="KW-1185">Reference proteome</keyword>
<protein>
    <submittedName>
        <fullName evidence="1">Putative 3-oxoacyl-(Acyl-carrier-protein) reductase 1 (FabG1)</fullName>
    </submittedName>
</protein>
<gene>
    <name evidence="1" type="ORF">CfE428DRAFT_0140</name>
</gene>
<evidence type="ECO:0000313" key="1">
    <source>
        <dbReference type="EMBL" id="EDY22015.1"/>
    </source>
</evidence>
<proteinExistence type="predicted"/>
<dbReference type="Pfam" id="PF00106">
    <property type="entry name" value="adh_short"/>
    <property type="match status" value="1"/>
</dbReference>
<dbReference type="InterPro" id="IPR036291">
    <property type="entry name" value="NAD(P)-bd_dom_sf"/>
</dbReference>
<dbReference type="InterPro" id="IPR002347">
    <property type="entry name" value="SDR_fam"/>
</dbReference>
<evidence type="ECO:0000313" key="2">
    <source>
        <dbReference type="Proteomes" id="UP000005824"/>
    </source>
</evidence>
<dbReference type="Gene3D" id="3.40.50.720">
    <property type="entry name" value="NAD(P)-binding Rossmann-like Domain"/>
    <property type="match status" value="1"/>
</dbReference>
<dbReference type="RefSeq" id="WP_006977467.1">
    <property type="nucleotide sequence ID" value="NZ_ABVL01000001.1"/>
</dbReference>
<reference evidence="1 2" key="1">
    <citation type="journal article" date="2011" name="J. Bacteriol.">
        <title>Genome sequence of Chthoniobacter flavus Ellin428, an aerobic heterotrophic soil bacterium.</title>
        <authorList>
            <person name="Kant R."/>
            <person name="van Passel M.W."/>
            <person name="Palva A."/>
            <person name="Lucas S."/>
            <person name="Lapidus A."/>
            <person name="Glavina Del Rio T."/>
            <person name="Dalin E."/>
            <person name="Tice H."/>
            <person name="Bruce D."/>
            <person name="Goodwin L."/>
            <person name="Pitluck S."/>
            <person name="Larimer F.W."/>
            <person name="Land M.L."/>
            <person name="Hauser L."/>
            <person name="Sangwan P."/>
            <person name="de Vos W.M."/>
            <person name="Janssen P.H."/>
            <person name="Smidt H."/>
        </authorList>
    </citation>
    <scope>NUCLEOTIDE SEQUENCE [LARGE SCALE GENOMIC DNA]</scope>
    <source>
        <strain evidence="1 2">Ellin428</strain>
    </source>
</reference>
<comment type="caution">
    <text evidence="1">The sequence shown here is derived from an EMBL/GenBank/DDBJ whole genome shotgun (WGS) entry which is preliminary data.</text>
</comment>
<dbReference type="STRING" id="497964.CfE428DRAFT_0140"/>
<dbReference type="SUPFAM" id="SSF51735">
    <property type="entry name" value="NAD(P)-binding Rossmann-fold domains"/>
    <property type="match status" value="1"/>
</dbReference>
<dbReference type="EMBL" id="ABVL01000001">
    <property type="protein sequence ID" value="EDY22015.1"/>
    <property type="molecule type" value="Genomic_DNA"/>
</dbReference>
<name>B4CTX7_9BACT</name>